<dbReference type="Gene3D" id="3.40.50.300">
    <property type="entry name" value="P-loop containing nucleotide triphosphate hydrolases"/>
    <property type="match status" value="1"/>
</dbReference>
<dbReference type="PANTHER" id="PTHR10285">
    <property type="entry name" value="URIDINE KINASE"/>
    <property type="match status" value="1"/>
</dbReference>
<dbReference type="SUPFAM" id="SSF52540">
    <property type="entry name" value="P-loop containing nucleoside triphosphate hydrolases"/>
    <property type="match status" value="1"/>
</dbReference>
<dbReference type="InterPro" id="IPR006083">
    <property type="entry name" value="PRK/URK"/>
</dbReference>
<dbReference type="PRINTS" id="PR00988">
    <property type="entry name" value="URIDINKINASE"/>
</dbReference>
<dbReference type="Pfam" id="PF00485">
    <property type="entry name" value="PRK"/>
    <property type="match status" value="1"/>
</dbReference>
<gene>
    <name evidence="2" type="ORF">IAD01_04115</name>
</gene>
<dbReference type="EMBL" id="DVIR01000038">
    <property type="protein sequence ID" value="HIS24570.1"/>
    <property type="molecule type" value="Genomic_DNA"/>
</dbReference>
<evidence type="ECO:0000313" key="3">
    <source>
        <dbReference type="Proteomes" id="UP000823982"/>
    </source>
</evidence>
<feature type="domain" description="AAA+ ATPase" evidence="1">
    <location>
        <begin position="55"/>
        <end position="225"/>
    </location>
</feature>
<accession>A0A9D1JIB5</accession>
<organism evidence="2 3">
    <name type="scientific">Candidatus Faeciplasma gallinarum</name>
    <dbReference type="NCBI Taxonomy" id="2840799"/>
    <lineage>
        <taxon>Bacteria</taxon>
        <taxon>Bacillati</taxon>
        <taxon>Bacillota</taxon>
        <taxon>Clostridia</taxon>
        <taxon>Eubacteriales</taxon>
        <taxon>Oscillospiraceae</taxon>
        <taxon>Oscillospiraceae incertae sedis</taxon>
        <taxon>Candidatus Faeciplasma</taxon>
    </lineage>
</organism>
<comment type="caution">
    <text evidence="2">The sequence shown here is derived from an EMBL/GenBank/DDBJ whole genome shotgun (WGS) entry which is preliminary data.</text>
</comment>
<evidence type="ECO:0000313" key="2">
    <source>
        <dbReference type="EMBL" id="HIS24570.1"/>
    </source>
</evidence>
<evidence type="ECO:0000259" key="1">
    <source>
        <dbReference type="SMART" id="SM00382"/>
    </source>
</evidence>
<protein>
    <submittedName>
        <fullName evidence="2">Nucleoside kinase</fullName>
    </submittedName>
</protein>
<name>A0A9D1JIB5_9FIRM</name>
<keyword evidence="2" id="KW-0418">Kinase</keyword>
<dbReference type="InterPro" id="IPR027417">
    <property type="entry name" value="P-loop_NTPase"/>
</dbReference>
<dbReference type="Proteomes" id="UP000823982">
    <property type="component" value="Unassembled WGS sequence"/>
</dbReference>
<reference evidence="2" key="2">
    <citation type="journal article" date="2021" name="PeerJ">
        <title>Extensive microbial diversity within the chicken gut microbiome revealed by metagenomics and culture.</title>
        <authorList>
            <person name="Gilroy R."/>
            <person name="Ravi A."/>
            <person name="Getino M."/>
            <person name="Pursley I."/>
            <person name="Horton D.L."/>
            <person name="Alikhan N.F."/>
            <person name="Baker D."/>
            <person name="Gharbi K."/>
            <person name="Hall N."/>
            <person name="Watson M."/>
            <person name="Adriaenssens E.M."/>
            <person name="Foster-Nyarko E."/>
            <person name="Jarju S."/>
            <person name="Secka A."/>
            <person name="Antonio M."/>
            <person name="Oren A."/>
            <person name="Chaudhuri R.R."/>
            <person name="La Ragione R."/>
            <person name="Hildebrand F."/>
            <person name="Pallen M.J."/>
        </authorList>
    </citation>
    <scope>NUCLEOTIDE SEQUENCE</scope>
    <source>
        <strain evidence="2">CHK157-1446</strain>
    </source>
</reference>
<dbReference type="GO" id="GO:0005524">
    <property type="term" value="F:ATP binding"/>
    <property type="evidence" value="ECO:0007669"/>
    <property type="project" value="InterPro"/>
</dbReference>
<sequence>MDTMDKEKKIITVTTKRINEQLALGAEGFVEKCEKDLDGKVSEIAGKMIEIGSDRRPLILLAGPSGSGKTTIAAKLCYAIRGMGYPVCYLSMDSYFKTFTDEERALKAKNQIDLESPERLDAAFLNSELKKLIDGGKIDIPKYDFGTNSRLMTGKYISRNGGFVIVEGIHALNPAVLGDNDEFSTRIYASVRTRVVDSEGDKLHPSKIRLLRRMLRDKLFRSRAPADTIVMYDSVEQGEQKYIMPYKYRASINIDTFLQYEPALYRAYLPEIAGLAREHKNVRDVVKALDELTPLENVNIPANALIREFIGSDKQSD</sequence>
<dbReference type="AlphaFoldDB" id="A0A9D1JIB5"/>
<dbReference type="SMART" id="SM00382">
    <property type="entry name" value="AAA"/>
    <property type="match status" value="1"/>
</dbReference>
<reference evidence="2" key="1">
    <citation type="submission" date="2020-10" db="EMBL/GenBank/DDBJ databases">
        <authorList>
            <person name="Gilroy R."/>
        </authorList>
    </citation>
    <scope>NUCLEOTIDE SEQUENCE</scope>
    <source>
        <strain evidence="2">CHK157-1446</strain>
    </source>
</reference>
<dbReference type="GO" id="GO:0016301">
    <property type="term" value="F:kinase activity"/>
    <property type="evidence" value="ECO:0007669"/>
    <property type="project" value="UniProtKB-KW"/>
</dbReference>
<dbReference type="InterPro" id="IPR003593">
    <property type="entry name" value="AAA+_ATPase"/>
</dbReference>
<keyword evidence="2" id="KW-0808">Transferase</keyword>
<proteinExistence type="predicted"/>